<comment type="caution">
    <text evidence="1">The sequence shown here is derived from an EMBL/GenBank/DDBJ whole genome shotgun (WGS) entry which is preliminary data.</text>
</comment>
<organism evidence="1 2">
    <name type="scientific">Trypanosoma cruzi (strain CL Brener)</name>
    <dbReference type="NCBI Taxonomy" id="353153"/>
    <lineage>
        <taxon>Eukaryota</taxon>
        <taxon>Discoba</taxon>
        <taxon>Euglenozoa</taxon>
        <taxon>Kinetoplastea</taxon>
        <taxon>Metakinetoplastina</taxon>
        <taxon>Trypanosomatida</taxon>
        <taxon>Trypanosomatidae</taxon>
        <taxon>Trypanosoma</taxon>
        <taxon>Schizotrypanum</taxon>
    </lineage>
</organism>
<sequence>LLPAVRVKTPQRRGLPTAPRRLLPRWRTETIPTPPTRPPAREILRRQACWLHFPLRPQRRRWRAASEMTPASMTPVCMPRCCSLWLRLRTPLWAENSVWAVRASTQPRGLVRVYCFPK</sequence>
<gene>
    <name evidence="1" type="ORF">Tc00.1047053510915.5</name>
</gene>
<dbReference type="KEGG" id="tcr:510915.5"/>
<evidence type="ECO:0000313" key="2">
    <source>
        <dbReference type="Proteomes" id="UP000002296"/>
    </source>
</evidence>
<evidence type="ECO:0000313" key="1">
    <source>
        <dbReference type="EMBL" id="EAN81652.1"/>
    </source>
</evidence>
<keyword evidence="2" id="KW-1185">Reference proteome</keyword>
<dbReference type="Proteomes" id="UP000002296">
    <property type="component" value="Unassembled WGS sequence"/>
</dbReference>
<proteinExistence type="predicted"/>
<name>Q4CN00_TRYCC</name>
<accession>Q4CN00</accession>
<dbReference type="PaxDb" id="353153-Q4CN00"/>
<dbReference type="RefSeq" id="XP_803098.1">
    <property type="nucleotide sequence ID" value="XM_798005.1"/>
</dbReference>
<dbReference type="GeneID" id="3532646"/>
<protein>
    <submittedName>
        <fullName evidence="1">Dispersed gene family protein 1 (DGF-1), putative</fullName>
    </submittedName>
</protein>
<reference evidence="1 2" key="1">
    <citation type="journal article" date="2005" name="Science">
        <title>The genome sequence of Trypanosoma cruzi, etiologic agent of Chagas disease.</title>
        <authorList>
            <person name="El-Sayed N.M."/>
            <person name="Myler P.J."/>
            <person name="Bartholomeu D.C."/>
            <person name="Nilsson D."/>
            <person name="Aggarwal G."/>
            <person name="Tran A.N."/>
            <person name="Ghedin E."/>
            <person name="Worthey E.A."/>
            <person name="Delcher A.L."/>
            <person name="Blandin G."/>
            <person name="Westenberger S.J."/>
            <person name="Caler E."/>
            <person name="Cerqueira G.C."/>
            <person name="Branche C."/>
            <person name="Haas B."/>
            <person name="Anupama A."/>
            <person name="Arner E."/>
            <person name="Aslund L."/>
            <person name="Attipoe P."/>
            <person name="Bontempi E."/>
            <person name="Bringaud F."/>
            <person name="Burton P."/>
            <person name="Cadag E."/>
            <person name="Campbell D.A."/>
            <person name="Carrington M."/>
            <person name="Crabtree J."/>
            <person name="Darban H."/>
            <person name="da Silveira J.F."/>
            <person name="de Jong P."/>
            <person name="Edwards K."/>
            <person name="Englund P.T."/>
            <person name="Fazelina G."/>
            <person name="Feldblyum T."/>
            <person name="Ferella M."/>
            <person name="Frasch A.C."/>
            <person name="Gull K."/>
            <person name="Horn D."/>
            <person name="Hou L."/>
            <person name="Huang Y."/>
            <person name="Kindlund E."/>
            <person name="Klingbeil M."/>
            <person name="Kluge S."/>
            <person name="Koo H."/>
            <person name="Lacerda D."/>
            <person name="Levin M.J."/>
            <person name="Lorenzi H."/>
            <person name="Louie T."/>
            <person name="Machado C.R."/>
            <person name="McCulloch R."/>
            <person name="McKenna A."/>
            <person name="Mizuno Y."/>
            <person name="Mottram J.C."/>
            <person name="Nelson S."/>
            <person name="Ochaya S."/>
            <person name="Osoegawa K."/>
            <person name="Pai G."/>
            <person name="Parsons M."/>
            <person name="Pentony M."/>
            <person name="Pettersson U."/>
            <person name="Pop M."/>
            <person name="Ramirez J.L."/>
            <person name="Rinta J."/>
            <person name="Robertson L."/>
            <person name="Salzberg S.L."/>
            <person name="Sanchez D.O."/>
            <person name="Seyler A."/>
            <person name="Sharma R."/>
            <person name="Shetty J."/>
            <person name="Simpson A.J."/>
            <person name="Sisk E."/>
            <person name="Tammi M.T."/>
            <person name="Tarleton R."/>
            <person name="Teixeira S."/>
            <person name="Van Aken S."/>
            <person name="Vogt C."/>
            <person name="Ward P.N."/>
            <person name="Wickstead B."/>
            <person name="Wortman J."/>
            <person name="White O."/>
            <person name="Fraser C.M."/>
            <person name="Stuart K.D."/>
            <person name="Andersson B."/>
        </authorList>
    </citation>
    <scope>NUCLEOTIDE SEQUENCE [LARGE SCALE GENOMIC DNA]</scope>
    <source>
        <strain evidence="1 2">CL Brener</strain>
    </source>
</reference>
<dbReference type="InParanoid" id="Q4CN00"/>
<dbReference type="EMBL" id="AAHK01003167">
    <property type="protein sequence ID" value="EAN81652.1"/>
    <property type="molecule type" value="Genomic_DNA"/>
</dbReference>
<dbReference type="AlphaFoldDB" id="Q4CN00"/>
<feature type="non-terminal residue" evidence="1">
    <location>
        <position position="1"/>
    </location>
</feature>